<protein>
    <recommendedName>
        <fullName evidence="3">CCHC-type domain-containing protein</fullName>
    </recommendedName>
</protein>
<evidence type="ECO:0000256" key="2">
    <source>
        <dbReference type="SAM" id="MobiDB-lite"/>
    </source>
</evidence>
<feature type="compositionally biased region" description="Gly residues" evidence="2">
    <location>
        <begin position="261"/>
        <end position="272"/>
    </location>
</feature>
<reference evidence="4" key="1">
    <citation type="submission" date="2018-02" db="EMBL/GenBank/DDBJ databases">
        <authorList>
            <person name="Cohen D.B."/>
            <person name="Kent A.D."/>
        </authorList>
    </citation>
    <scope>NUCLEOTIDE SEQUENCE</scope>
</reference>
<gene>
    <name evidence="4" type="ORF">FSB_LOCUS11737</name>
</gene>
<proteinExistence type="predicted"/>
<dbReference type="InterPro" id="IPR036875">
    <property type="entry name" value="Znf_CCHC_sf"/>
</dbReference>
<feature type="compositionally biased region" description="Low complexity" evidence="2">
    <location>
        <begin position="235"/>
        <end position="260"/>
    </location>
</feature>
<feature type="compositionally biased region" description="Low complexity" evidence="2">
    <location>
        <begin position="273"/>
        <end position="290"/>
    </location>
</feature>
<dbReference type="GO" id="GO:0003676">
    <property type="term" value="F:nucleic acid binding"/>
    <property type="evidence" value="ECO:0007669"/>
    <property type="project" value="InterPro"/>
</dbReference>
<dbReference type="PROSITE" id="PS50158">
    <property type="entry name" value="ZF_CCHC"/>
    <property type="match status" value="1"/>
</dbReference>
<organism evidence="4">
    <name type="scientific">Fagus sylvatica</name>
    <name type="common">Beechnut</name>
    <dbReference type="NCBI Taxonomy" id="28930"/>
    <lineage>
        <taxon>Eukaryota</taxon>
        <taxon>Viridiplantae</taxon>
        <taxon>Streptophyta</taxon>
        <taxon>Embryophyta</taxon>
        <taxon>Tracheophyta</taxon>
        <taxon>Spermatophyta</taxon>
        <taxon>Magnoliopsida</taxon>
        <taxon>eudicotyledons</taxon>
        <taxon>Gunneridae</taxon>
        <taxon>Pentapetalae</taxon>
        <taxon>rosids</taxon>
        <taxon>fabids</taxon>
        <taxon>Fagales</taxon>
        <taxon>Fagaceae</taxon>
        <taxon>Fagus</taxon>
    </lineage>
</organism>
<name>A0A2N9F9T4_FAGSY</name>
<dbReference type="SUPFAM" id="SSF57756">
    <property type="entry name" value="Retrovirus zinc finger-like domains"/>
    <property type="match status" value="1"/>
</dbReference>
<dbReference type="GO" id="GO:0008270">
    <property type="term" value="F:zinc ion binding"/>
    <property type="evidence" value="ECO:0007669"/>
    <property type="project" value="UniProtKB-KW"/>
</dbReference>
<keyword evidence="1" id="KW-0863">Zinc-finger</keyword>
<feature type="domain" description="CCHC-type" evidence="3">
    <location>
        <begin position="295"/>
        <end position="308"/>
    </location>
</feature>
<keyword evidence="1" id="KW-0862">Zinc</keyword>
<accession>A0A2N9F9T4</accession>
<dbReference type="EMBL" id="OIVN01000669">
    <property type="protein sequence ID" value="SPC83855.1"/>
    <property type="molecule type" value="Genomic_DNA"/>
</dbReference>
<dbReference type="PANTHER" id="PTHR47481:SF30">
    <property type="entry name" value="CCHC-TYPE DOMAIN-CONTAINING PROTEIN"/>
    <property type="match status" value="1"/>
</dbReference>
<feature type="region of interest" description="Disordered" evidence="2">
    <location>
        <begin position="214"/>
        <end position="290"/>
    </location>
</feature>
<evidence type="ECO:0000256" key="1">
    <source>
        <dbReference type="PROSITE-ProRule" id="PRU00047"/>
    </source>
</evidence>
<evidence type="ECO:0000259" key="3">
    <source>
        <dbReference type="PROSITE" id="PS50158"/>
    </source>
</evidence>
<evidence type="ECO:0000313" key="4">
    <source>
        <dbReference type="EMBL" id="SPC83855.1"/>
    </source>
</evidence>
<dbReference type="InterPro" id="IPR001878">
    <property type="entry name" value="Znf_CCHC"/>
</dbReference>
<sequence>MASIPNNTQISNPIILLSNISNLVSVKLDNTNYIVWKYQVTSILEAYSLLEFIDGSQPCPEKFLRDEVGSFSLTVNSEYTKWMSRDKTLLTMLNATLSPSTLSMVVGQKSTRGVWDTLEKRFTSVNRSNILNLKMDLHGLMKNNDPVDVFLQRVKESRDKLEAVDVHISDEEILHVVLKGLPTEFHSIRSAIRTRNDPISFDELRVLLSAEESSLKTNVDAPKDPPLMAMLSTGNRFPPNHNPPQFNNSSNRGRGRNNNGRGRGGRNNGRGGFQNQNFSSNTFGNSGNQSQRPYCQICGKVGHLALDCYHRMDYSYQGRHPPAKLAALASSNNLLNSASNQNTSVSPWHNQNTPPWAHQNPPWAQQNPSSWQPLSTNQAPSTTTWVSDTGATDHFTPDLTNLNNPMDYPRTFFRGELFTRVLARMGSIPFLVSLPPSVTPLRVTPLHLPTLLFLEQKAPNLFGIHALVILKIVFSIQF</sequence>
<feature type="compositionally biased region" description="Polar residues" evidence="2">
    <location>
        <begin position="362"/>
        <end position="390"/>
    </location>
</feature>
<dbReference type="Pfam" id="PF14223">
    <property type="entry name" value="Retrotran_gag_2"/>
    <property type="match status" value="1"/>
</dbReference>
<dbReference type="PANTHER" id="PTHR47481">
    <property type="match status" value="1"/>
</dbReference>
<feature type="compositionally biased region" description="Polar residues" evidence="2">
    <location>
        <begin position="341"/>
        <end position="354"/>
    </location>
</feature>
<feature type="region of interest" description="Disordered" evidence="2">
    <location>
        <begin position="337"/>
        <end position="390"/>
    </location>
</feature>
<dbReference type="AlphaFoldDB" id="A0A2N9F9T4"/>
<keyword evidence="1" id="KW-0479">Metal-binding</keyword>